<dbReference type="InterPro" id="IPR053164">
    <property type="entry name" value="IS1016-like_transposase"/>
</dbReference>
<organism evidence="2 3">
    <name type="scientific">Neisseria meningitidis serogroup B / serotype 15 (strain H44/76)</name>
    <dbReference type="NCBI Taxonomy" id="909420"/>
    <lineage>
        <taxon>Bacteria</taxon>
        <taxon>Pseudomonadati</taxon>
        <taxon>Pseudomonadota</taxon>
        <taxon>Betaproteobacteria</taxon>
        <taxon>Neisseriales</taxon>
        <taxon>Neisseriaceae</taxon>
        <taxon>Neisseria</taxon>
    </lineage>
</organism>
<accession>E6MV57</accession>
<name>E6MV57_NEIMH</name>
<dbReference type="InterPro" id="IPR024445">
    <property type="entry name" value="Tnp_ISXO2-like"/>
</dbReference>
<dbReference type="Proteomes" id="UP000032707">
    <property type="component" value="Unassembled WGS sequence"/>
</dbReference>
<gene>
    <name evidence="2" type="ORF">NMH_0063</name>
</gene>
<comment type="caution">
    <text evidence="2">The sequence shown here is derived from an EMBL/GenBank/DDBJ whole genome shotgun (WGS) entry which is preliminary data.</text>
</comment>
<evidence type="ECO:0000313" key="2">
    <source>
        <dbReference type="EMBL" id="EFV64464.1"/>
    </source>
</evidence>
<reference evidence="2 3" key="1">
    <citation type="journal article" date="2011" name="J. Bacteriol.">
        <title>Genome sequence of Neisseria meningitidis serogroup B strain H44/76.</title>
        <authorList>
            <person name="Piet J.R."/>
            <person name="Huis In 't Veld R.A."/>
            <person name="van Schaik B.D."/>
            <person name="van Kampen A.H."/>
            <person name="Baas F."/>
            <person name="van de Beek D."/>
            <person name="Pannekoek Y."/>
            <person name="van der Ende A."/>
        </authorList>
    </citation>
    <scope>NUCLEOTIDE SEQUENCE [LARGE SCALE GENOMIC DNA]</scope>
    <source>
        <strain evidence="2 3">H44/76</strain>
    </source>
</reference>
<dbReference type="PANTHER" id="PTHR47163:SF2">
    <property type="entry name" value="SI:DKEY-17M8.2"/>
    <property type="match status" value="1"/>
</dbReference>
<dbReference type="Pfam" id="PF12762">
    <property type="entry name" value="DDE_Tnp_IS1595"/>
    <property type="match status" value="1"/>
</dbReference>
<proteinExistence type="predicted"/>
<evidence type="ECO:0000259" key="1">
    <source>
        <dbReference type="SMART" id="SM01126"/>
    </source>
</evidence>
<dbReference type="SMART" id="SM01126">
    <property type="entry name" value="DDE_Tnp_IS1595"/>
    <property type="match status" value="1"/>
</dbReference>
<sequence>MPSETFPFQTAWFYSNLNRADRSQKHTFAIPAQALPLYAPNPKPPHSRRHYSGLNFRGCTRLADMLPSKYEDNALQIKEKSTERTAPFFVLEVTARSAADILGIHPNSAVLFYRKIRTVINHHLALAADEVSEGPVEPDESDFGGRRKGRRGRGAAGKVVVFGILKRNGRGYTVVVDNAKSETLLPVIKKKIMPDSIVYTDSLSSCDKLDVSGFIHYRINHSKEFADRQNHINGIENFWNQAKRVLRKL</sequence>
<feature type="domain" description="ISXO2-like transposase" evidence="1">
    <location>
        <begin position="131"/>
        <end position="248"/>
    </location>
</feature>
<dbReference type="EMBL" id="AEQZ01000011">
    <property type="protein sequence ID" value="EFV64464.1"/>
    <property type="molecule type" value="Genomic_DNA"/>
</dbReference>
<protein>
    <submittedName>
        <fullName evidence="2">IS1016 transposase</fullName>
    </submittedName>
</protein>
<evidence type="ECO:0000313" key="3">
    <source>
        <dbReference type="Proteomes" id="UP000032707"/>
    </source>
</evidence>
<dbReference type="NCBIfam" id="NF033547">
    <property type="entry name" value="transpos_IS1595"/>
    <property type="match status" value="1"/>
</dbReference>
<dbReference type="PATRIC" id="fig|909420.4.peg.510"/>
<dbReference type="AlphaFoldDB" id="E6MV57"/>
<dbReference type="PANTHER" id="PTHR47163">
    <property type="entry name" value="DDE_TNP_IS1595 DOMAIN-CONTAINING PROTEIN"/>
    <property type="match status" value="1"/>
</dbReference>